<evidence type="ECO:0000313" key="4">
    <source>
        <dbReference type="Proteomes" id="UP000245021"/>
    </source>
</evidence>
<accession>A0A2R5HKG3</accession>
<evidence type="ECO:0000313" key="3">
    <source>
        <dbReference type="EMBL" id="GBG97318.1"/>
    </source>
</evidence>
<dbReference type="Pfam" id="PF02604">
    <property type="entry name" value="PhdYeFM_antitox"/>
    <property type="match status" value="1"/>
</dbReference>
<dbReference type="InterPro" id="IPR006442">
    <property type="entry name" value="Antitoxin_Phd/YefM"/>
</dbReference>
<sequence>MEAVAYTNFRKELKTYFKQVNEDRVPLFVTNKNPEDDVVVLAKDDYDSIMESVRIMSNKQLMAKINKGDEQFAKGKGKVRELIDD</sequence>
<comment type="caution">
    <text evidence="3">The sequence shown here is derived from an EMBL/GenBank/DDBJ whole genome shotgun (WGS) entry which is preliminary data.</text>
</comment>
<comment type="function">
    <text evidence="2">Antitoxin component of a type II toxin-antitoxin (TA) system.</text>
</comment>
<dbReference type="EMBL" id="BFFO01000010">
    <property type="protein sequence ID" value="GBG97318.1"/>
    <property type="molecule type" value="Genomic_DNA"/>
</dbReference>
<dbReference type="OrthoDB" id="9802003at2"/>
<name>A0A2R5HKG3_9LACT</name>
<keyword evidence="4" id="KW-1185">Reference proteome</keyword>
<organism evidence="3 4">
    <name type="scientific">Lactococcus termiticola</name>
    <dbReference type="NCBI Taxonomy" id="2169526"/>
    <lineage>
        <taxon>Bacteria</taxon>
        <taxon>Bacillati</taxon>
        <taxon>Bacillota</taxon>
        <taxon>Bacilli</taxon>
        <taxon>Lactobacillales</taxon>
        <taxon>Streptococcaceae</taxon>
        <taxon>Lactococcus</taxon>
    </lineage>
</organism>
<evidence type="ECO:0000256" key="2">
    <source>
        <dbReference type="RuleBase" id="RU362080"/>
    </source>
</evidence>
<dbReference type="SUPFAM" id="SSF143120">
    <property type="entry name" value="YefM-like"/>
    <property type="match status" value="1"/>
</dbReference>
<protein>
    <recommendedName>
        <fullName evidence="2">Antitoxin</fullName>
    </recommendedName>
</protein>
<proteinExistence type="inferred from homology"/>
<gene>
    <name evidence="3" type="ORF">NtB2_01457</name>
</gene>
<evidence type="ECO:0000256" key="1">
    <source>
        <dbReference type="ARBA" id="ARBA00009981"/>
    </source>
</evidence>
<dbReference type="AlphaFoldDB" id="A0A2R5HKG3"/>
<dbReference type="Gene3D" id="3.40.1620.10">
    <property type="entry name" value="YefM-like domain"/>
    <property type="match status" value="1"/>
</dbReference>
<dbReference type="InterPro" id="IPR051405">
    <property type="entry name" value="phD/YefM_antitoxin"/>
</dbReference>
<dbReference type="PANTHER" id="PTHR33713:SF6">
    <property type="entry name" value="ANTITOXIN YEFM"/>
    <property type="match status" value="1"/>
</dbReference>
<comment type="similarity">
    <text evidence="1 2">Belongs to the phD/YefM antitoxin family.</text>
</comment>
<reference evidence="3 4" key="1">
    <citation type="journal article" date="2018" name="Genome Announc.">
        <title>Draft Genome Sequence of Lactococcus sp. Strain NtB2 (JCM 32569), Isolated from the Gut of the Higher Termite Nasutitermes takasagoensis.</title>
        <authorList>
            <person name="Noda S."/>
            <person name="Aihara C."/>
            <person name="Yuki M."/>
            <person name="Ohkuma M."/>
        </authorList>
    </citation>
    <scope>NUCLEOTIDE SEQUENCE [LARGE SCALE GENOMIC DNA]</scope>
    <source>
        <strain evidence="3 4">NtB2</strain>
    </source>
</reference>
<dbReference type="RefSeq" id="WP_109246277.1">
    <property type="nucleotide sequence ID" value="NZ_BFFO01000010.1"/>
</dbReference>
<dbReference type="InterPro" id="IPR036165">
    <property type="entry name" value="YefM-like_sf"/>
</dbReference>
<dbReference type="NCBIfam" id="TIGR01552">
    <property type="entry name" value="phd_fam"/>
    <property type="match status" value="1"/>
</dbReference>
<dbReference type="PANTHER" id="PTHR33713">
    <property type="entry name" value="ANTITOXIN YAFN-RELATED"/>
    <property type="match status" value="1"/>
</dbReference>
<dbReference type="Proteomes" id="UP000245021">
    <property type="component" value="Unassembled WGS sequence"/>
</dbReference>